<keyword evidence="3" id="KW-1185">Reference proteome</keyword>
<dbReference type="Proteomes" id="UP000091820">
    <property type="component" value="Unassembled WGS sequence"/>
</dbReference>
<evidence type="ECO:0000313" key="2">
    <source>
        <dbReference type="EnsemblMetazoa" id="GBRI027765-PA"/>
    </source>
</evidence>
<feature type="compositionally biased region" description="Basic residues" evidence="1">
    <location>
        <begin position="8"/>
        <end position="18"/>
    </location>
</feature>
<dbReference type="VEuPathDB" id="VectorBase:GBRI027765"/>
<name>A0A1A9WQ34_9MUSC</name>
<organism evidence="2 3">
    <name type="scientific">Glossina brevipalpis</name>
    <dbReference type="NCBI Taxonomy" id="37001"/>
    <lineage>
        <taxon>Eukaryota</taxon>
        <taxon>Metazoa</taxon>
        <taxon>Ecdysozoa</taxon>
        <taxon>Arthropoda</taxon>
        <taxon>Hexapoda</taxon>
        <taxon>Insecta</taxon>
        <taxon>Pterygota</taxon>
        <taxon>Neoptera</taxon>
        <taxon>Endopterygota</taxon>
        <taxon>Diptera</taxon>
        <taxon>Brachycera</taxon>
        <taxon>Muscomorpha</taxon>
        <taxon>Hippoboscoidea</taxon>
        <taxon>Glossinidae</taxon>
        <taxon>Glossina</taxon>
    </lineage>
</organism>
<evidence type="ECO:0000313" key="3">
    <source>
        <dbReference type="Proteomes" id="UP000091820"/>
    </source>
</evidence>
<protein>
    <submittedName>
        <fullName evidence="2">Uncharacterized protein</fullName>
    </submittedName>
</protein>
<sequence length="62" mass="7439">MKSEKEKSHHHHHHRRHLTWAELAGNKNELSSQNVTRFRAILLAWESVPFWSKCHFEQIIAI</sequence>
<proteinExistence type="predicted"/>
<reference evidence="2" key="2">
    <citation type="submission" date="2020-05" db="UniProtKB">
        <authorList>
            <consortium name="EnsemblMetazoa"/>
        </authorList>
    </citation>
    <scope>IDENTIFICATION</scope>
    <source>
        <strain evidence="2">IAEA</strain>
    </source>
</reference>
<evidence type="ECO:0000256" key="1">
    <source>
        <dbReference type="SAM" id="MobiDB-lite"/>
    </source>
</evidence>
<dbReference type="EnsemblMetazoa" id="GBRI027765-RA">
    <property type="protein sequence ID" value="GBRI027765-PA"/>
    <property type="gene ID" value="GBRI027765"/>
</dbReference>
<feature type="region of interest" description="Disordered" evidence="1">
    <location>
        <begin position="1"/>
        <end position="20"/>
    </location>
</feature>
<accession>A0A1A9WQ34</accession>
<dbReference type="AlphaFoldDB" id="A0A1A9WQ34"/>
<reference evidence="3" key="1">
    <citation type="submission" date="2014-03" db="EMBL/GenBank/DDBJ databases">
        <authorList>
            <person name="Aksoy S."/>
            <person name="Warren W."/>
            <person name="Wilson R.K."/>
        </authorList>
    </citation>
    <scope>NUCLEOTIDE SEQUENCE [LARGE SCALE GENOMIC DNA]</scope>
    <source>
        <strain evidence="3">IAEA</strain>
    </source>
</reference>